<sequence>MNRIALMVMLITVLPGCAVFGQIAPADSAFRAHAIQYAHTSYVRSTKDQARFYNGAEYVGHLSRIKGHPYLDSLWQVGTLTYDGVTYQNVGLQYDLVNDVVVVTHIDSVYRIQLQSIKVSRFSIPNHTVVRIVNDTTTRDIGLRTGFYEQLYDGRSKVVARRVKTIKTDYSQNVVKEEYLSENNYYIGKNGRYFPVKTKRSVLNLLADQKKLLRKYMRENRINFRANRETALVKLTQQYDALSR</sequence>
<organism evidence="2 3">
    <name type="scientific">Larkinella bovis</name>
    <dbReference type="NCBI Taxonomy" id="683041"/>
    <lineage>
        <taxon>Bacteria</taxon>
        <taxon>Pseudomonadati</taxon>
        <taxon>Bacteroidota</taxon>
        <taxon>Cytophagia</taxon>
        <taxon>Cytophagales</taxon>
        <taxon>Spirosomataceae</taxon>
        <taxon>Larkinella</taxon>
    </lineage>
</organism>
<keyword evidence="3" id="KW-1185">Reference proteome</keyword>
<evidence type="ECO:0000256" key="1">
    <source>
        <dbReference type="SAM" id="SignalP"/>
    </source>
</evidence>
<evidence type="ECO:0000313" key="2">
    <source>
        <dbReference type="EMBL" id="MFC5411312.1"/>
    </source>
</evidence>
<keyword evidence="1" id="KW-0732">Signal</keyword>
<proteinExistence type="predicted"/>
<gene>
    <name evidence="2" type="ORF">ACFPMF_18465</name>
</gene>
<comment type="caution">
    <text evidence="2">The sequence shown here is derived from an EMBL/GenBank/DDBJ whole genome shotgun (WGS) entry which is preliminary data.</text>
</comment>
<evidence type="ECO:0000313" key="3">
    <source>
        <dbReference type="Proteomes" id="UP001596106"/>
    </source>
</evidence>
<name>A0ABW0IGP2_9BACT</name>
<accession>A0ABW0IGP2</accession>
<dbReference type="Proteomes" id="UP001596106">
    <property type="component" value="Unassembled WGS sequence"/>
</dbReference>
<dbReference type="RefSeq" id="WP_379848085.1">
    <property type="nucleotide sequence ID" value="NZ_JBHSMA010000006.1"/>
</dbReference>
<feature type="signal peptide" evidence="1">
    <location>
        <begin position="1"/>
        <end position="20"/>
    </location>
</feature>
<reference evidence="3" key="1">
    <citation type="journal article" date="2019" name="Int. J. Syst. Evol. Microbiol.">
        <title>The Global Catalogue of Microorganisms (GCM) 10K type strain sequencing project: providing services to taxonomists for standard genome sequencing and annotation.</title>
        <authorList>
            <consortium name="The Broad Institute Genomics Platform"/>
            <consortium name="The Broad Institute Genome Sequencing Center for Infectious Disease"/>
            <person name="Wu L."/>
            <person name="Ma J."/>
        </authorList>
    </citation>
    <scope>NUCLEOTIDE SEQUENCE [LARGE SCALE GENOMIC DNA]</scope>
    <source>
        <strain evidence="3">CCUG 55250</strain>
    </source>
</reference>
<dbReference type="EMBL" id="JBHSMA010000006">
    <property type="protein sequence ID" value="MFC5411312.1"/>
    <property type="molecule type" value="Genomic_DNA"/>
</dbReference>
<evidence type="ECO:0008006" key="4">
    <source>
        <dbReference type="Google" id="ProtNLM"/>
    </source>
</evidence>
<feature type="chain" id="PRO_5045338319" description="DUF4468 domain-containing protein" evidence="1">
    <location>
        <begin position="21"/>
        <end position="244"/>
    </location>
</feature>
<protein>
    <recommendedName>
        <fullName evidence="4">DUF4468 domain-containing protein</fullName>
    </recommendedName>
</protein>